<dbReference type="Proteomes" id="UP001159363">
    <property type="component" value="Chromosome 3"/>
</dbReference>
<accession>A0ABQ9I352</accession>
<name>A0ABQ9I352_9NEOP</name>
<sequence length="92" mass="10417">MLQTTKELQVLSSWQERVSRSAELLANVTSYPAEQLMAAAESFYCKLAAGDKYQPRSKYQGDVKLFRAKDNFLNLGDDYGLSKVRLKCFMPG</sequence>
<comment type="caution">
    <text evidence="1">The sequence shown here is derived from an EMBL/GenBank/DDBJ whole genome shotgun (WGS) entry which is preliminary data.</text>
</comment>
<organism evidence="1 2">
    <name type="scientific">Dryococelus australis</name>
    <dbReference type="NCBI Taxonomy" id="614101"/>
    <lineage>
        <taxon>Eukaryota</taxon>
        <taxon>Metazoa</taxon>
        <taxon>Ecdysozoa</taxon>
        <taxon>Arthropoda</taxon>
        <taxon>Hexapoda</taxon>
        <taxon>Insecta</taxon>
        <taxon>Pterygota</taxon>
        <taxon>Neoptera</taxon>
        <taxon>Polyneoptera</taxon>
        <taxon>Phasmatodea</taxon>
        <taxon>Verophasmatodea</taxon>
        <taxon>Anareolatae</taxon>
        <taxon>Phasmatidae</taxon>
        <taxon>Eurycanthinae</taxon>
        <taxon>Dryococelus</taxon>
    </lineage>
</organism>
<protein>
    <submittedName>
        <fullName evidence="1">Uncharacterized protein</fullName>
    </submittedName>
</protein>
<proteinExistence type="predicted"/>
<dbReference type="EMBL" id="JARBHB010000003">
    <property type="protein sequence ID" value="KAJ8891057.1"/>
    <property type="molecule type" value="Genomic_DNA"/>
</dbReference>
<keyword evidence="2" id="KW-1185">Reference proteome</keyword>
<dbReference type="Gene3D" id="1.10.1470.20">
    <property type="entry name" value="Fatty acid synthase, domain 2"/>
    <property type="match status" value="1"/>
</dbReference>
<evidence type="ECO:0000313" key="1">
    <source>
        <dbReference type="EMBL" id="KAJ8891057.1"/>
    </source>
</evidence>
<gene>
    <name evidence="1" type="ORF">PR048_010566</name>
</gene>
<evidence type="ECO:0000313" key="2">
    <source>
        <dbReference type="Proteomes" id="UP001159363"/>
    </source>
</evidence>
<reference evidence="1 2" key="1">
    <citation type="submission" date="2023-02" db="EMBL/GenBank/DDBJ databases">
        <title>LHISI_Scaffold_Assembly.</title>
        <authorList>
            <person name="Stuart O.P."/>
            <person name="Cleave R."/>
            <person name="Magrath M.J.L."/>
            <person name="Mikheyev A.S."/>
        </authorList>
    </citation>
    <scope>NUCLEOTIDE SEQUENCE [LARGE SCALE GENOMIC DNA]</scope>
    <source>
        <strain evidence="1">Daus_M_001</strain>
        <tissue evidence="1">Leg muscle</tissue>
    </source>
</reference>